<evidence type="ECO:0000259" key="2">
    <source>
        <dbReference type="Pfam" id="PF14420"/>
    </source>
</evidence>
<organism evidence="3 4">
    <name type="scientific">Cyphellophora attinorum</name>
    <dbReference type="NCBI Taxonomy" id="1664694"/>
    <lineage>
        <taxon>Eukaryota</taxon>
        <taxon>Fungi</taxon>
        <taxon>Dikarya</taxon>
        <taxon>Ascomycota</taxon>
        <taxon>Pezizomycotina</taxon>
        <taxon>Eurotiomycetes</taxon>
        <taxon>Chaetothyriomycetidae</taxon>
        <taxon>Chaetothyriales</taxon>
        <taxon>Cyphellophoraceae</taxon>
        <taxon>Cyphellophora</taxon>
    </lineage>
</organism>
<evidence type="ECO:0000313" key="3">
    <source>
        <dbReference type="EMBL" id="KPI41182.1"/>
    </source>
</evidence>
<dbReference type="GeneID" id="28740240"/>
<keyword evidence="4" id="KW-1185">Reference proteome</keyword>
<feature type="domain" description="Clr5" evidence="2">
    <location>
        <begin position="78"/>
        <end position="130"/>
    </location>
</feature>
<dbReference type="AlphaFoldDB" id="A0A0N1HB27"/>
<proteinExistence type="predicted"/>
<feature type="region of interest" description="Disordered" evidence="1">
    <location>
        <begin position="228"/>
        <end position="274"/>
    </location>
</feature>
<reference evidence="3 4" key="1">
    <citation type="submission" date="2015-06" db="EMBL/GenBank/DDBJ databases">
        <title>Draft genome of the ant-associated black yeast Phialophora attae CBS 131958.</title>
        <authorList>
            <person name="Moreno L.F."/>
            <person name="Stielow B.J."/>
            <person name="de Hoog S."/>
            <person name="Vicente V.A."/>
            <person name="Weiss V.A."/>
            <person name="de Vries M."/>
            <person name="Cruz L.M."/>
            <person name="Souza E.M."/>
        </authorList>
    </citation>
    <scope>NUCLEOTIDE SEQUENCE [LARGE SCALE GENOMIC DNA]</scope>
    <source>
        <strain evidence="3 4">CBS 131958</strain>
    </source>
</reference>
<dbReference type="InterPro" id="IPR025676">
    <property type="entry name" value="Clr5_dom"/>
</dbReference>
<dbReference type="VEuPathDB" id="FungiDB:AB675_7954"/>
<evidence type="ECO:0000256" key="1">
    <source>
        <dbReference type="SAM" id="MobiDB-lite"/>
    </source>
</evidence>
<name>A0A0N1HB27_9EURO</name>
<dbReference type="EMBL" id="LFJN01000010">
    <property type="protein sequence ID" value="KPI41182.1"/>
    <property type="molecule type" value="Genomic_DNA"/>
</dbReference>
<evidence type="ECO:0000313" key="4">
    <source>
        <dbReference type="Proteomes" id="UP000038010"/>
    </source>
</evidence>
<dbReference type="Proteomes" id="UP000038010">
    <property type="component" value="Unassembled WGS sequence"/>
</dbReference>
<dbReference type="OrthoDB" id="4153727at2759"/>
<sequence length="671" mass="76408">MAHTALSVEARPLADGLISYQEPHHLPVGTYFALSPPVETRIWEDVRLQQQCLPAPAHRQFVRQAAYSGGHKGRGIGQETWNIWKHDVYDRYIIRDQTLKQIMDHYKRQKEFHGTQKQWKDQLGKWQFRKRLNSEDAAYICHQLRRGESDGRPRQVLFNGQPKTMDDIYAYIRKSTKVKSEAELMECLNIDQPPPHIVCEDLVPSGAEDLRSAGATTISPVVIPVHVSPLHSGDQESSKPRISEESFTHITAPDLDDFRAPSSGTSRSEENGIASEEVISDSDSEFHVPQIYSECGDGVLEMSSQESIPRMAALISNSPIQTDADPASIEVEIDEWLGKSTRDTIGDDEASRQRAFKFLRHCCAVAIHTGQTSKIFTEYAQRASIQAVAVFGDIFRLHPWDGVSVLNHMVALLSIYGHEFVPADILRNIRNDLHNTIRNRSSLDQQAPYVSVILSTLDFFSQIPYSKQIEPSYRLTDLAEMVDSAKKAFTPGTHDQFWLSTTYLHAWALLEMRENNEAYKILRDLRPEVEEVFGRSKFQTINWIATLARAESAIGKKTAAMNTYRDLFEARISPQFSDMHAQYWDGQYRLACYTRKHVDAARWSEEQKRVARMDIADRLQATLRWRAEHLGPHNPVSLQNERALRNVLKKLGLVGEDPTYTEIVKKNLTGL</sequence>
<comment type="caution">
    <text evidence="3">The sequence shown here is derived from an EMBL/GenBank/DDBJ whole genome shotgun (WGS) entry which is preliminary data.</text>
</comment>
<gene>
    <name evidence="3" type="ORF">AB675_7954</name>
</gene>
<feature type="compositionally biased region" description="Basic and acidic residues" evidence="1">
    <location>
        <begin position="233"/>
        <end position="247"/>
    </location>
</feature>
<protein>
    <recommendedName>
        <fullName evidence="2">Clr5 domain-containing protein</fullName>
    </recommendedName>
</protein>
<dbReference type="RefSeq" id="XP_018001145.1">
    <property type="nucleotide sequence ID" value="XM_018148360.1"/>
</dbReference>
<dbReference type="Pfam" id="PF14420">
    <property type="entry name" value="Clr5"/>
    <property type="match status" value="1"/>
</dbReference>
<accession>A0A0N1HB27</accession>